<dbReference type="EMBL" id="ASSP01000009">
    <property type="protein sequence ID" value="EOS13638.1"/>
    <property type="molecule type" value="Genomic_DNA"/>
</dbReference>
<organism evidence="1 3">
    <name type="scientific">Phocaeicola sartorii</name>
    <dbReference type="NCBI Taxonomy" id="671267"/>
    <lineage>
        <taxon>Bacteria</taxon>
        <taxon>Pseudomonadati</taxon>
        <taxon>Bacteroidota</taxon>
        <taxon>Bacteroidia</taxon>
        <taxon>Bacteroidales</taxon>
        <taxon>Bacteroidaceae</taxon>
        <taxon>Phocaeicola</taxon>
    </lineage>
</organism>
<dbReference type="GeneID" id="82154746"/>
<dbReference type="PATRIC" id="fig|1235788.3.peg.1514"/>
<dbReference type="Proteomes" id="UP000310760">
    <property type="component" value="Unassembled WGS sequence"/>
</dbReference>
<evidence type="ECO:0000313" key="4">
    <source>
        <dbReference type="Proteomes" id="UP000310760"/>
    </source>
</evidence>
<name>R9I9P4_9BACT</name>
<proteinExistence type="predicted"/>
<dbReference type="AlphaFoldDB" id="R9I9P4"/>
<evidence type="ECO:0008006" key="5">
    <source>
        <dbReference type="Google" id="ProtNLM"/>
    </source>
</evidence>
<evidence type="ECO:0000313" key="2">
    <source>
        <dbReference type="EMBL" id="TGY68901.1"/>
    </source>
</evidence>
<dbReference type="RefSeq" id="WP_016275890.1">
    <property type="nucleotide sequence ID" value="NZ_CAJUNV010000033.1"/>
</dbReference>
<evidence type="ECO:0000313" key="1">
    <source>
        <dbReference type="EMBL" id="EOS13638.1"/>
    </source>
</evidence>
<sequence>MDFTSQEKIYYQLALKEKDQREWEPAVSFLLKAMERTRTAESRYRYDTELAALYKHLGRTAQADSLRQEALKSSCPLLKSSVV</sequence>
<comment type="caution">
    <text evidence="1">The sequence shown here is derived from an EMBL/GenBank/DDBJ whole genome shotgun (WGS) entry which is preliminary data.</text>
</comment>
<reference evidence="2 4" key="2">
    <citation type="submission" date="2019-04" db="EMBL/GenBank/DDBJ databases">
        <title>Microbes associate with the intestines of laboratory mice.</title>
        <authorList>
            <person name="Navarre W."/>
            <person name="Wong E."/>
            <person name="Huang K."/>
            <person name="Tropini C."/>
            <person name="Ng K."/>
            <person name="Yu B."/>
        </authorList>
    </citation>
    <scope>NUCLEOTIDE SEQUENCE [LARGE SCALE GENOMIC DNA]</scope>
    <source>
        <strain evidence="2 4">NM22_B1</strain>
    </source>
</reference>
<accession>R9I9P4</accession>
<dbReference type="EMBL" id="SRYJ01000034">
    <property type="protein sequence ID" value="TGY68901.1"/>
    <property type="molecule type" value="Genomic_DNA"/>
</dbReference>
<dbReference type="Proteomes" id="UP000014200">
    <property type="component" value="Unassembled WGS sequence"/>
</dbReference>
<keyword evidence="3" id="KW-1185">Reference proteome</keyword>
<reference evidence="1 3" key="1">
    <citation type="submission" date="2013-04" db="EMBL/GenBank/DDBJ databases">
        <title>The Genome Sequence of Bacteroides massiliensis dnLKV3.</title>
        <authorList>
            <consortium name="The Broad Institute Genomics Platform"/>
            <consortium name="The Broad Institute Genome Sequencing Center for Infectious Disease"/>
            <person name="Earl A."/>
            <person name="Xavier R."/>
            <person name="Kuhn K."/>
            <person name="Stappenbeck T."/>
            <person name="Walker B."/>
            <person name="Young S."/>
            <person name="Zeng Q."/>
            <person name="Gargeya S."/>
            <person name="Fitzgerald M."/>
            <person name="Haas B."/>
            <person name="Abouelleil A."/>
            <person name="Allen A.W."/>
            <person name="Alvarado L."/>
            <person name="Arachchi H.M."/>
            <person name="Berlin A.M."/>
            <person name="Chapman S.B."/>
            <person name="Gainer-Dewar J."/>
            <person name="Goldberg J."/>
            <person name="Griggs A."/>
            <person name="Gujja S."/>
            <person name="Hansen M."/>
            <person name="Howarth C."/>
            <person name="Imamovic A."/>
            <person name="Ireland A."/>
            <person name="Larimer J."/>
            <person name="McCowan C."/>
            <person name="Murphy C."/>
            <person name="Pearson M."/>
            <person name="Poon T.W."/>
            <person name="Priest M."/>
            <person name="Roberts A."/>
            <person name="Saif S."/>
            <person name="Shea T."/>
            <person name="Sisk P."/>
            <person name="Sykes S."/>
            <person name="Wortman J."/>
            <person name="Nusbaum C."/>
            <person name="Birren B."/>
        </authorList>
    </citation>
    <scope>NUCLEOTIDE SEQUENCE [LARGE SCALE GENOMIC DNA]</scope>
    <source>
        <strain evidence="1">DnLKV3</strain>
        <strain evidence="3">dnLKV3</strain>
    </source>
</reference>
<gene>
    <name evidence="1" type="ORF">C802_01478</name>
    <name evidence="2" type="ORF">E5339_14725</name>
</gene>
<protein>
    <recommendedName>
        <fullName evidence="5">Tetratricopeptide repeat protein</fullName>
    </recommendedName>
</protein>
<evidence type="ECO:0000313" key="3">
    <source>
        <dbReference type="Proteomes" id="UP000014200"/>
    </source>
</evidence>
<dbReference type="HOGENOM" id="CLU_2535627_0_0_10"/>